<protein>
    <submittedName>
        <fullName evidence="2">Uncharacterized protein</fullName>
    </submittedName>
</protein>
<keyword evidence="1" id="KW-0472">Membrane</keyword>
<evidence type="ECO:0000313" key="2">
    <source>
        <dbReference type="EMBL" id="KAJ4822806.1"/>
    </source>
</evidence>
<dbReference type="EMBL" id="JAKUCV010007571">
    <property type="protein sequence ID" value="KAJ4822806.1"/>
    <property type="molecule type" value="Genomic_DNA"/>
</dbReference>
<dbReference type="PANTHER" id="PTHR11017:SF527">
    <property type="entry name" value="TMV RESISTANCE PROTEIN N-LIKE"/>
    <property type="match status" value="1"/>
</dbReference>
<keyword evidence="3" id="KW-1185">Reference proteome</keyword>
<gene>
    <name evidence="2" type="ORF">Tsubulata_040864</name>
</gene>
<dbReference type="AlphaFoldDB" id="A0A9Q0F0C0"/>
<dbReference type="SUPFAM" id="SSF52058">
    <property type="entry name" value="L domain-like"/>
    <property type="match status" value="1"/>
</dbReference>
<dbReference type="Gene3D" id="3.80.10.10">
    <property type="entry name" value="Ribonuclease Inhibitor"/>
    <property type="match status" value="1"/>
</dbReference>
<dbReference type="InterPro" id="IPR044974">
    <property type="entry name" value="Disease_R_plants"/>
</dbReference>
<name>A0A9Q0F0C0_9ROSI</name>
<dbReference type="GO" id="GO:0006952">
    <property type="term" value="P:defense response"/>
    <property type="evidence" value="ECO:0007669"/>
    <property type="project" value="InterPro"/>
</dbReference>
<feature type="transmembrane region" description="Helical" evidence="1">
    <location>
        <begin position="206"/>
        <end position="227"/>
    </location>
</feature>
<accession>A0A9Q0F0C0</accession>
<dbReference type="PANTHER" id="PTHR11017">
    <property type="entry name" value="LEUCINE-RICH REPEAT-CONTAINING PROTEIN"/>
    <property type="match status" value="1"/>
</dbReference>
<sequence>MSQVSRIIQLSPKVFEEMNNLRLLRIYSMDASWYLELPQGLEYLPNTLRLLHWDLYPSPSLPSNFRPDSIVYLKMHESRLTQLWQGENVRLVNLKVCDLRESKELVKIMDFSGVPNLEILDLLGCCSLVEIPPSIQLCRKLIMIIVWGCVNLCGFPSDLRLTSLEEVNLYNCPRITELPKLPSTVRNLSFQKSGITLQVQSSFREFLFRELSAVAGAITITCLMLMFHVEDAKQTKR</sequence>
<dbReference type="OrthoDB" id="1733683at2759"/>
<dbReference type="InterPro" id="IPR032675">
    <property type="entry name" value="LRR_dom_sf"/>
</dbReference>
<dbReference type="Proteomes" id="UP001141552">
    <property type="component" value="Unassembled WGS sequence"/>
</dbReference>
<proteinExistence type="predicted"/>
<keyword evidence="1" id="KW-0812">Transmembrane</keyword>
<comment type="caution">
    <text evidence="2">The sequence shown here is derived from an EMBL/GenBank/DDBJ whole genome shotgun (WGS) entry which is preliminary data.</text>
</comment>
<evidence type="ECO:0000256" key="1">
    <source>
        <dbReference type="SAM" id="Phobius"/>
    </source>
</evidence>
<organism evidence="2 3">
    <name type="scientific">Turnera subulata</name>
    <dbReference type="NCBI Taxonomy" id="218843"/>
    <lineage>
        <taxon>Eukaryota</taxon>
        <taxon>Viridiplantae</taxon>
        <taxon>Streptophyta</taxon>
        <taxon>Embryophyta</taxon>
        <taxon>Tracheophyta</taxon>
        <taxon>Spermatophyta</taxon>
        <taxon>Magnoliopsida</taxon>
        <taxon>eudicotyledons</taxon>
        <taxon>Gunneridae</taxon>
        <taxon>Pentapetalae</taxon>
        <taxon>rosids</taxon>
        <taxon>fabids</taxon>
        <taxon>Malpighiales</taxon>
        <taxon>Passifloraceae</taxon>
        <taxon>Turnera</taxon>
    </lineage>
</organism>
<keyword evidence="1" id="KW-1133">Transmembrane helix</keyword>
<reference evidence="2" key="2">
    <citation type="journal article" date="2023" name="Plants (Basel)">
        <title>Annotation of the Turnera subulata (Passifloraceae) Draft Genome Reveals the S-Locus Evolved after the Divergence of Turneroideae from Passifloroideae in a Stepwise Manner.</title>
        <authorList>
            <person name="Henning P.M."/>
            <person name="Roalson E.H."/>
            <person name="Mir W."/>
            <person name="McCubbin A.G."/>
            <person name="Shore J.S."/>
        </authorList>
    </citation>
    <scope>NUCLEOTIDE SEQUENCE</scope>
    <source>
        <strain evidence="2">F60SS</strain>
    </source>
</reference>
<reference evidence="2" key="1">
    <citation type="submission" date="2022-02" db="EMBL/GenBank/DDBJ databases">
        <authorList>
            <person name="Henning P.M."/>
            <person name="McCubbin A.G."/>
            <person name="Shore J.S."/>
        </authorList>
    </citation>
    <scope>NUCLEOTIDE SEQUENCE</scope>
    <source>
        <strain evidence="2">F60SS</strain>
        <tissue evidence="2">Leaves</tissue>
    </source>
</reference>
<evidence type="ECO:0000313" key="3">
    <source>
        <dbReference type="Proteomes" id="UP001141552"/>
    </source>
</evidence>